<organism evidence="1 2">
    <name type="scientific">Pantoea eucalypti</name>
    <dbReference type="NCBI Taxonomy" id="470933"/>
    <lineage>
        <taxon>Bacteria</taxon>
        <taxon>Pseudomonadati</taxon>
        <taxon>Pseudomonadota</taxon>
        <taxon>Gammaproteobacteria</taxon>
        <taxon>Enterobacterales</taxon>
        <taxon>Erwiniaceae</taxon>
        <taxon>Pantoea</taxon>
    </lineage>
</organism>
<dbReference type="Proteomes" id="UP000315469">
    <property type="component" value="Unassembled WGS sequence"/>
</dbReference>
<sequence length="553" mass="63727">MELTPNLLNDVQLSDAQSPIGSDSDIRGFYNHLVYILRLHPDVHQILNKVESGEPTNDLMPGEIYQATSTLFHENLHWWQFVGSTSGLIMSLSLPAQITSNLKFFKDYLALSGKKKPITTYSDNCHRPDDTDDPEFRAINQILNTFHDIHFYKVRTKRPKKITECYKSKYFESVGHSFNITYASSLGLIATTFDPDYSFLPNPAAWQDEFRRLADEKVSGFYYGEKSIGIPPIGTADLYEGQARFNQMLYLHTVSNKTLDWFQFRQVGMLHGLYESAFTLFLKILEEECPKSVDSPLVALYLLLIDIAINPAEGFPFDIVEYEEFVNATDPGIRFVYLCNAVKHEYPEFKGLITEYSSEEYWVISTVLCEAIGVIPPIIYLEKFSSWCDNEESIIKLMEDNEKFNFEPGNLLVRLILARFLSFQQDKLKNPEFFCWPGIYLEGERRNTTTDHFYLKHQALFKENLNMDIAPSMLPGIAEKTLEDTAGEFYLAVVLFELCQQWILEPGDFEYNFQWLSKYYSSEDLESWAKNAFITTFGVSPDDFEIVTPKASS</sequence>
<accession>A0ABY2ZAU8</accession>
<evidence type="ECO:0000313" key="2">
    <source>
        <dbReference type="Proteomes" id="UP000315469"/>
    </source>
</evidence>
<dbReference type="RefSeq" id="WP_140916534.1">
    <property type="nucleotide sequence ID" value="NZ_CP045723.1"/>
</dbReference>
<name>A0ABY2ZAU8_9GAMM</name>
<comment type="caution">
    <text evidence="1">The sequence shown here is derived from an EMBL/GenBank/DDBJ whole genome shotgun (WGS) entry which is preliminary data.</text>
</comment>
<reference evidence="1 2" key="1">
    <citation type="submission" date="2019-06" db="EMBL/GenBank/DDBJ databases">
        <title>Taxogenomics and systematics of the genus Pantoea.</title>
        <authorList>
            <person name="Tambong J.T."/>
        </authorList>
    </citation>
    <scope>NUCLEOTIDE SEQUENCE [LARGE SCALE GENOMIC DNA]</scope>
    <source>
        <strain evidence="1 2">LMG 24197</strain>
    </source>
</reference>
<dbReference type="EMBL" id="VHJB01000090">
    <property type="protein sequence ID" value="TPV30091.1"/>
    <property type="molecule type" value="Genomic_DNA"/>
</dbReference>
<gene>
    <name evidence="1" type="ORF">FJW02_20560</name>
</gene>
<keyword evidence="2" id="KW-1185">Reference proteome</keyword>
<evidence type="ECO:0000313" key="1">
    <source>
        <dbReference type="EMBL" id="TPV30091.1"/>
    </source>
</evidence>
<protein>
    <submittedName>
        <fullName evidence="1">Uncharacterized protein</fullName>
    </submittedName>
</protein>
<proteinExistence type="predicted"/>
<dbReference type="GeneID" id="90523556"/>